<comment type="subcellular location">
    <subcellularLocation>
        <location evidence="1">Membrane</location>
        <topology evidence="1">Multi-pass membrane protein</topology>
    </subcellularLocation>
</comment>
<dbReference type="Gene3D" id="4.10.240.10">
    <property type="entry name" value="Zn(2)-C6 fungal-type DNA-binding domain"/>
    <property type="match status" value="1"/>
</dbReference>
<evidence type="ECO:0000256" key="11">
    <source>
        <dbReference type="SAM" id="Phobius"/>
    </source>
</evidence>
<dbReference type="Proteomes" id="UP000522262">
    <property type="component" value="Unassembled WGS sequence"/>
</dbReference>
<evidence type="ECO:0000259" key="13">
    <source>
        <dbReference type="PROSITE" id="PS50850"/>
    </source>
</evidence>
<evidence type="ECO:0000256" key="5">
    <source>
        <dbReference type="ARBA" id="ARBA00022989"/>
    </source>
</evidence>
<feature type="transmembrane region" description="Helical" evidence="11">
    <location>
        <begin position="749"/>
        <end position="773"/>
    </location>
</feature>
<evidence type="ECO:0000256" key="7">
    <source>
        <dbReference type="ARBA" id="ARBA00023180"/>
    </source>
</evidence>
<dbReference type="InterPro" id="IPR001138">
    <property type="entry name" value="Zn2Cys6_DnaBD"/>
</dbReference>
<keyword evidence="3 11" id="KW-0812">Transmembrane</keyword>
<feature type="transmembrane region" description="Helical" evidence="11">
    <location>
        <begin position="1068"/>
        <end position="1089"/>
    </location>
</feature>
<evidence type="ECO:0000256" key="4">
    <source>
        <dbReference type="ARBA" id="ARBA00022723"/>
    </source>
</evidence>
<evidence type="ECO:0000256" key="8">
    <source>
        <dbReference type="ARBA" id="ARBA00023242"/>
    </source>
</evidence>
<dbReference type="GO" id="GO:0003677">
    <property type="term" value="F:DNA binding"/>
    <property type="evidence" value="ECO:0007669"/>
    <property type="project" value="InterPro"/>
</dbReference>
<accession>A0A8H5J5K0</accession>
<dbReference type="InterPro" id="IPR036259">
    <property type="entry name" value="MFS_trans_sf"/>
</dbReference>
<dbReference type="GO" id="GO:0008270">
    <property type="term" value="F:zinc ion binding"/>
    <property type="evidence" value="ECO:0007669"/>
    <property type="project" value="InterPro"/>
</dbReference>
<dbReference type="GO" id="GO:0000981">
    <property type="term" value="F:DNA-binding transcription factor activity, RNA polymerase II-specific"/>
    <property type="evidence" value="ECO:0007669"/>
    <property type="project" value="InterPro"/>
</dbReference>
<evidence type="ECO:0000256" key="2">
    <source>
        <dbReference type="ARBA" id="ARBA00022448"/>
    </source>
</evidence>
<dbReference type="InterPro" id="IPR020846">
    <property type="entry name" value="MFS_dom"/>
</dbReference>
<evidence type="ECO:0000313" key="14">
    <source>
        <dbReference type="EMBL" id="KAF5548636.1"/>
    </source>
</evidence>
<feature type="transmembrane region" description="Helical" evidence="11">
    <location>
        <begin position="1042"/>
        <end position="1062"/>
    </location>
</feature>
<dbReference type="GO" id="GO:0016020">
    <property type="term" value="C:membrane"/>
    <property type="evidence" value="ECO:0007669"/>
    <property type="project" value="UniProtKB-SubCell"/>
</dbReference>
<feature type="transmembrane region" description="Helical" evidence="11">
    <location>
        <begin position="953"/>
        <end position="973"/>
    </location>
</feature>
<feature type="transmembrane region" description="Helical" evidence="11">
    <location>
        <begin position="811"/>
        <end position="831"/>
    </location>
</feature>
<dbReference type="PANTHER" id="PTHR43791">
    <property type="entry name" value="PERMEASE-RELATED"/>
    <property type="match status" value="1"/>
</dbReference>
<evidence type="ECO:0000256" key="3">
    <source>
        <dbReference type="ARBA" id="ARBA00022692"/>
    </source>
</evidence>
<keyword evidence="15" id="KW-1185">Reference proteome</keyword>
<keyword evidence="2" id="KW-0813">Transport</keyword>
<comment type="caution">
    <text evidence="14">The sequence shown here is derived from an EMBL/GenBank/DDBJ whole genome shotgun (WGS) entry which is preliminary data.</text>
</comment>
<dbReference type="CDD" id="cd00067">
    <property type="entry name" value="GAL4"/>
    <property type="match status" value="1"/>
</dbReference>
<dbReference type="PROSITE" id="PS50048">
    <property type="entry name" value="ZN2_CY6_FUNGAL_2"/>
    <property type="match status" value="1"/>
</dbReference>
<protein>
    <submittedName>
        <fullName evidence="14">STB5-like transcription factor</fullName>
    </submittedName>
</protein>
<keyword evidence="8" id="KW-0539">Nucleus</keyword>
<keyword evidence="4" id="KW-0479">Metal-binding</keyword>
<feature type="transmembrane region" description="Helical" evidence="11">
    <location>
        <begin position="980"/>
        <end position="998"/>
    </location>
</feature>
<keyword evidence="7" id="KW-0325">Glycoprotein</keyword>
<dbReference type="InterPro" id="IPR011701">
    <property type="entry name" value="MFS"/>
</dbReference>
<evidence type="ECO:0000256" key="9">
    <source>
        <dbReference type="SAM" id="Coils"/>
    </source>
</evidence>
<keyword evidence="6 11" id="KW-0472">Membrane</keyword>
<dbReference type="EMBL" id="JAAOAM010000096">
    <property type="protein sequence ID" value="KAF5548636.1"/>
    <property type="molecule type" value="Genomic_DNA"/>
</dbReference>
<feature type="transmembrane region" description="Helical" evidence="11">
    <location>
        <begin position="1004"/>
        <end position="1021"/>
    </location>
</feature>
<evidence type="ECO:0000256" key="10">
    <source>
        <dbReference type="SAM" id="MobiDB-lite"/>
    </source>
</evidence>
<feature type="region of interest" description="Disordered" evidence="10">
    <location>
        <begin position="1"/>
        <end position="30"/>
    </location>
</feature>
<evidence type="ECO:0000256" key="1">
    <source>
        <dbReference type="ARBA" id="ARBA00004141"/>
    </source>
</evidence>
<dbReference type="InterPro" id="IPR036864">
    <property type="entry name" value="Zn2-C6_fun-type_DNA-bd_sf"/>
</dbReference>
<dbReference type="GO" id="GO:0022857">
    <property type="term" value="F:transmembrane transporter activity"/>
    <property type="evidence" value="ECO:0007669"/>
    <property type="project" value="InterPro"/>
</dbReference>
<feature type="transmembrane region" description="Helical" evidence="11">
    <location>
        <begin position="719"/>
        <end position="742"/>
    </location>
</feature>
<reference evidence="14 15" key="1">
    <citation type="submission" date="2020-05" db="EMBL/GenBank/DDBJ databases">
        <title>Identification and distribution of gene clusters putatively required for synthesis of sphingolipid metabolism inhibitors in phylogenetically diverse species of the filamentous fungus Fusarium.</title>
        <authorList>
            <person name="Kim H.-S."/>
            <person name="Busman M."/>
            <person name="Brown D.W."/>
            <person name="Divon H."/>
            <person name="Uhlig S."/>
            <person name="Proctor R.H."/>
        </authorList>
    </citation>
    <scope>NUCLEOTIDE SEQUENCE [LARGE SCALE GENOMIC DNA]</scope>
    <source>
        <strain evidence="14 15">NRRL 53147</strain>
    </source>
</reference>
<evidence type="ECO:0000313" key="15">
    <source>
        <dbReference type="Proteomes" id="UP000522262"/>
    </source>
</evidence>
<proteinExistence type="predicted"/>
<sequence>MATDWRKLSRVSLPSPARASSPSSAQSQPLQKNSLACERCFKRKQKCDRLRPACTSCADLGVECVARSQQFDFHGEDTTLTHARVNGYVESLRRRVAELEEKIKVAEQKHVQARHTSFVTGDAISPINGKRRRSNYGSISSAPLNEQAAANGEEQSSVQDTMSAIGLLSNKAMAESRTNTGDKPHKLAIIESISAALAVDGREPSKASSSQPFYVMDDQLIPLTRELTLSHFQRFLDWSVWLPHIDENRLFEQYEAVLEISNQGADPARTALPRFNTYLGVAIGISMSPEAGRLSSLATNLHCAAIKLLPFILQSQEPLDTLHCMLLLAVFSMFSASAAGLHKTIPPRNTSESEGTYRVEWLFWSVYLWDRSLASVMGRPFTISEVDISVSIPDIAEDETVSGPVRNKLALSKHLITHAQLISDVLGSHQPSPLFSYSNLCFWREFPPQTGGTTTPTSPQFNYLDQLACRTLILMVQPKHPNLTNSEVDAERDSEVEADTISCCKALIEKLYNRPGSGTTVSFLDAYDVLAAAVAYVCLVQRTAQPNQQGLTQTFEVVSKASILLTQCSSKFSALSIFQQFLLSLSTKMMEGQGSLQHQTLAHRLTIFVFFYLFTDQVHHSCNMAGSVHSKAGSFDIKRDVEYEEVAPVQDEILERYPLIKDKTPEERAAIEKSLVRKLDLKFLPMVTAMLLMNYLDRINVSNARLAGMQEDLHMSDTVWSTGISMFYVGYILSQIPANVILAKGTPRILLPSCMLVWSCVTICMPAVTAGWGFCLCRFLIGFTEGPFVPAVSLMTSSWYTKHESPMRMGIWHAGNTISQALSGLLAAGILTNMEGVANLRAWKWFLLLEGAVSILVALVSFWFIPNFPDSTGTYFITEEEAAMAQYRQTVSAGGIAEDDAGGYWDGFWMCMKEPFAHLFAAIHFFLIIAQSYKDFFPSIVATLGFSGTTTYLIQAPPPIIAFIAMMGISWSSGRRLEHGYHIVVPILLTLIGCAVMITTLNVGARYFCMILLVVGPFVGLNIQISWETTVVPRPRTKRAALIAYANCVSSVSHWFTPYFFLRNQEPYYQTGGGVIIAGCGLVVVFVLITKWYVAKKNKALKAAEDAAGEPEGWRFAG</sequence>
<keyword evidence="5 11" id="KW-1133">Transmembrane helix</keyword>
<feature type="transmembrane region" description="Helical" evidence="11">
    <location>
        <begin position="843"/>
        <end position="865"/>
    </location>
</feature>
<dbReference type="Gene3D" id="1.20.1250.20">
    <property type="entry name" value="MFS general substrate transporter like domains"/>
    <property type="match status" value="1"/>
</dbReference>
<evidence type="ECO:0000256" key="6">
    <source>
        <dbReference type="ARBA" id="ARBA00023136"/>
    </source>
</evidence>
<evidence type="ECO:0000259" key="12">
    <source>
        <dbReference type="PROSITE" id="PS50048"/>
    </source>
</evidence>
<dbReference type="Pfam" id="PF04082">
    <property type="entry name" value="Fungal_trans"/>
    <property type="match status" value="1"/>
</dbReference>
<dbReference type="CDD" id="cd12148">
    <property type="entry name" value="fungal_TF_MHR"/>
    <property type="match status" value="1"/>
</dbReference>
<name>A0A8H5J5K0_9HYPO</name>
<feature type="domain" description="Zn(2)-C6 fungal-type" evidence="12">
    <location>
        <begin position="36"/>
        <end position="66"/>
    </location>
</feature>
<dbReference type="Pfam" id="PF07690">
    <property type="entry name" value="MFS_1"/>
    <property type="match status" value="1"/>
</dbReference>
<feature type="compositionally biased region" description="Low complexity" evidence="10">
    <location>
        <begin position="10"/>
        <end position="30"/>
    </location>
</feature>
<dbReference type="Pfam" id="PF00172">
    <property type="entry name" value="Zn_clus"/>
    <property type="match status" value="1"/>
</dbReference>
<feature type="domain" description="Major facilitator superfamily (MFS) profile" evidence="13">
    <location>
        <begin position="683"/>
        <end position="1098"/>
    </location>
</feature>
<dbReference type="SUPFAM" id="SSF103473">
    <property type="entry name" value="MFS general substrate transporter"/>
    <property type="match status" value="1"/>
</dbReference>
<dbReference type="SUPFAM" id="SSF57701">
    <property type="entry name" value="Zn2/Cys6 DNA-binding domain"/>
    <property type="match status" value="1"/>
</dbReference>
<dbReference type="PANTHER" id="PTHR43791:SF13">
    <property type="entry name" value="MAJOR FACILITATOR SUPERFAMILY (MFS) PROFILE DOMAIN-CONTAINING PROTEIN"/>
    <property type="match status" value="1"/>
</dbReference>
<dbReference type="SMART" id="SM00066">
    <property type="entry name" value="GAL4"/>
    <property type="match status" value="1"/>
</dbReference>
<organism evidence="14 15">
    <name type="scientific">Fusarium mexicanum</name>
    <dbReference type="NCBI Taxonomy" id="751941"/>
    <lineage>
        <taxon>Eukaryota</taxon>
        <taxon>Fungi</taxon>
        <taxon>Dikarya</taxon>
        <taxon>Ascomycota</taxon>
        <taxon>Pezizomycotina</taxon>
        <taxon>Sordariomycetes</taxon>
        <taxon>Hypocreomycetidae</taxon>
        <taxon>Hypocreales</taxon>
        <taxon>Nectriaceae</taxon>
        <taxon>Fusarium</taxon>
        <taxon>Fusarium fujikuroi species complex</taxon>
    </lineage>
</organism>
<dbReference type="PROSITE" id="PS50850">
    <property type="entry name" value="MFS"/>
    <property type="match status" value="1"/>
</dbReference>
<dbReference type="AlphaFoldDB" id="A0A8H5J5K0"/>
<dbReference type="FunFam" id="1.20.1250.20:FF:000057">
    <property type="entry name" value="MFS general substrate transporter"/>
    <property type="match status" value="1"/>
</dbReference>
<gene>
    <name evidence="14" type="ORF">FMEXI_4639</name>
</gene>
<dbReference type="GO" id="GO:0006351">
    <property type="term" value="P:DNA-templated transcription"/>
    <property type="evidence" value="ECO:0007669"/>
    <property type="project" value="InterPro"/>
</dbReference>
<dbReference type="InterPro" id="IPR007219">
    <property type="entry name" value="XnlR_reg_dom"/>
</dbReference>
<feature type="coiled-coil region" evidence="9">
    <location>
        <begin position="82"/>
        <end position="116"/>
    </location>
</feature>
<dbReference type="SMART" id="SM00906">
    <property type="entry name" value="Fungal_trans"/>
    <property type="match status" value="1"/>
</dbReference>
<keyword evidence="9" id="KW-0175">Coiled coil</keyword>